<dbReference type="GO" id="GO:0120147">
    <property type="term" value="F:formylglycine-generating oxidase activity"/>
    <property type="evidence" value="ECO:0007669"/>
    <property type="project" value="TreeGrafter"/>
</dbReference>
<gene>
    <name evidence="2" type="ORF">UABAM_00048</name>
</gene>
<feature type="domain" description="Sulfatase-modifying factor enzyme-like" evidence="1">
    <location>
        <begin position="154"/>
        <end position="336"/>
    </location>
</feature>
<dbReference type="KEGG" id="uam:UABAM_00048"/>
<evidence type="ECO:0000313" key="2">
    <source>
        <dbReference type="EMBL" id="BBM81709.1"/>
    </source>
</evidence>
<dbReference type="InterPro" id="IPR042095">
    <property type="entry name" value="SUMF_sf"/>
</dbReference>
<dbReference type="EMBL" id="AP019860">
    <property type="protein sequence ID" value="BBM81709.1"/>
    <property type="molecule type" value="Genomic_DNA"/>
</dbReference>
<organism evidence="2 3">
    <name type="scientific">Uabimicrobium amorphum</name>
    <dbReference type="NCBI Taxonomy" id="2596890"/>
    <lineage>
        <taxon>Bacteria</taxon>
        <taxon>Pseudomonadati</taxon>
        <taxon>Planctomycetota</taxon>
        <taxon>Candidatus Uabimicrobiia</taxon>
        <taxon>Candidatus Uabimicrobiales</taxon>
        <taxon>Candidatus Uabimicrobiaceae</taxon>
        <taxon>Candidatus Uabimicrobium</taxon>
    </lineage>
</organism>
<dbReference type="Gene3D" id="3.90.1580.10">
    <property type="entry name" value="paralog of FGE (formylglycine-generating enzyme)"/>
    <property type="match status" value="1"/>
</dbReference>
<accession>A0A5S9IH45</accession>
<keyword evidence="3" id="KW-1185">Reference proteome</keyword>
<dbReference type="InterPro" id="IPR051043">
    <property type="entry name" value="Sulfatase_Mod_Factor_Kinase"/>
</dbReference>
<proteinExistence type="predicted"/>
<dbReference type="PANTHER" id="PTHR23150:SF19">
    <property type="entry name" value="FORMYLGLYCINE-GENERATING ENZYME"/>
    <property type="match status" value="1"/>
</dbReference>
<dbReference type="RefSeq" id="WP_151965980.1">
    <property type="nucleotide sequence ID" value="NZ_AP019860.1"/>
</dbReference>
<evidence type="ECO:0000259" key="1">
    <source>
        <dbReference type="Pfam" id="PF03781"/>
    </source>
</evidence>
<dbReference type="Pfam" id="PF03781">
    <property type="entry name" value="FGE-sulfatase"/>
    <property type="match status" value="1"/>
</dbReference>
<protein>
    <recommendedName>
        <fullName evidence="1">Sulfatase-modifying factor enzyme-like domain-containing protein</fullName>
    </recommendedName>
</protein>
<dbReference type="OrthoDB" id="285476at2"/>
<evidence type="ECO:0000313" key="3">
    <source>
        <dbReference type="Proteomes" id="UP000326354"/>
    </source>
</evidence>
<dbReference type="InterPro" id="IPR005532">
    <property type="entry name" value="SUMF_dom"/>
</dbReference>
<dbReference type="Proteomes" id="UP000326354">
    <property type="component" value="Chromosome"/>
</dbReference>
<dbReference type="InterPro" id="IPR016187">
    <property type="entry name" value="CTDL_fold"/>
</dbReference>
<dbReference type="AlphaFoldDB" id="A0A5S9IH45"/>
<dbReference type="PANTHER" id="PTHR23150">
    <property type="entry name" value="SULFATASE MODIFYING FACTOR 1, 2"/>
    <property type="match status" value="1"/>
</dbReference>
<dbReference type="SUPFAM" id="SSF56436">
    <property type="entry name" value="C-type lectin-like"/>
    <property type="match status" value="1"/>
</dbReference>
<reference evidence="2 3" key="1">
    <citation type="submission" date="2019-08" db="EMBL/GenBank/DDBJ databases">
        <title>Complete genome sequence of Candidatus Uab amorphum.</title>
        <authorList>
            <person name="Shiratori T."/>
            <person name="Suzuki S."/>
            <person name="Kakizawa Y."/>
            <person name="Ishida K."/>
        </authorList>
    </citation>
    <scope>NUCLEOTIDE SEQUENCE [LARGE SCALE GENOMIC DNA]</scope>
    <source>
        <strain evidence="2 3">SRT547</strain>
    </source>
</reference>
<sequence>MKTGERPAVNIHAKTPVSATPNKQKKISNLQETRRIILSELPVKDVTQNIKETQEFLVAIKNFIDTVRSLEDYEKKQQWCNEVFNKITSFSWKQAENEVSEILYKWGRFLLDHGKYSEGLEKFWKIYEKFPDSKWYRTVFEELIAREQPKNMVFVNDKDLGAYFIDIYPVTNVEYLEFLKDMNYPAPHHWKGDMYPIGEANHPVCWISQEDAKRYAQWCNKRLPSNEEWEKAAAGPQKNKWPWGNDYELKKCNCLDSGGKGTSSVGNYAEGKSTYGCHDMCGNVWEWTDSWYSNDETYKILKGGSWYTCKEYTVNAYRYFDVPSAVSGLYGFRCAKSFSI</sequence>
<name>A0A5S9IH45_UABAM</name>